<evidence type="ECO:0008006" key="5">
    <source>
        <dbReference type="Google" id="ProtNLM"/>
    </source>
</evidence>
<gene>
    <name evidence="3" type="ORF">WKR92_07750</name>
</gene>
<protein>
    <recommendedName>
        <fullName evidence="5">PpiC domain-containing protein</fullName>
    </recommendedName>
</protein>
<dbReference type="Proteomes" id="UP001580928">
    <property type="component" value="Unassembled WGS sequence"/>
</dbReference>
<feature type="coiled-coil region" evidence="1">
    <location>
        <begin position="82"/>
        <end position="109"/>
    </location>
</feature>
<dbReference type="RefSeq" id="WP_375557258.1">
    <property type="nucleotide sequence ID" value="NZ_JBBVGT010000002.1"/>
</dbReference>
<keyword evidence="1" id="KW-0175">Coiled coil</keyword>
<evidence type="ECO:0000313" key="4">
    <source>
        <dbReference type="Proteomes" id="UP001580928"/>
    </source>
</evidence>
<accession>A0ABV5CE21</accession>
<feature type="transmembrane region" description="Helical" evidence="2">
    <location>
        <begin position="6"/>
        <end position="25"/>
    </location>
</feature>
<proteinExistence type="predicted"/>
<sequence length="288" mass="33858">MGHHTQFIVGISGAVVIITLLLSACRDKGSPAPIARAYESYLYQSDLDGIINPDISEADSANMVNAYIEQWQRQKALLHHAQTNIKIDVKQIEKQIDEYRNSLIIYELEQALIKERLDTVVTEEEIANYYAENEDTFILKRPIFKVSFIELGSDAPELDRVKKWFASDELESRNLLRQYSQNYSTNYSLSDTSWYYLEEIAKKVPIKQIDENNYRNYGHIFQINENNKIYLIILRNSKFKDSRSPLDIERTNIRNLILNWRKIDLINREEKEILENARNNNKIEIYNQ</sequence>
<dbReference type="EMBL" id="JBBVGT010000002">
    <property type="protein sequence ID" value="MFB5945724.1"/>
    <property type="molecule type" value="Genomic_DNA"/>
</dbReference>
<name>A0ABV5CE21_9SPHI</name>
<organism evidence="3 4">
    <name type="scientific">Albibacterium profundi</name>
    <dbReference type="NCBI Taxonomy" id="3134906"/>
    <lineage>
        <taxon>Bacteria</taxon>
        <taxon>Pseudomonadati</taxon>
        <taxon>Bacteroidota</taxon>
        <taxon>Sphingobacteriia</taxon>
        <taxon>Sphingobacteriales</taxon>
        <taxon>Sphingobacteriaceae</taxon>
        <taxon>Albibacterium</taxon>
    </lineage>
</organism>
<reference evidence="3 4" key="1">
    <citation type="submission" date="2024-04" db="EMBL/GenBank/DDBJ databases">
        <title>Albibacterium profundi sp. nov., isolated from sediment of the Challenger Deep of Mariana Trench.</title>
        <authorList>
            <person name="Wang Y."/>
        </authorList>
    </citation>
    <scope>NUCLEOTIDE SEQUENCE [LARGE SCALE GENOMIC DNA]</scope>
    <source>
        <strain evidence="3 4">RHL897</strain>
    </source>
</reference>
<evidence type="ECO:0000256" key="2">
    <source>
        <dbReference type="SAM" id="Phobius"/>
    </source>
</evidence>
<keyword evidence="2" id="KW-1133">Transmembrane helix</keyword>
<keyword evidence="2" id="KW-0812">Transmembrane</keyword>
<keyword evidence="2" id="KW-0472">Membrane</keyword>
<keyword evidence="4" id="KW-1185">Reference proteome</keyword>
<evidence type="ECO:0000256" key="1">
    <source>
        <dbReference type="SAM" id="Coils"/>
    </source>
</evidence>
<comment type="caution">
    <text evidence="3">The sequence shown here is derived from an EMBL/GenBank/DDBJ whole genome shotgun (WGS) entry which is preliminary data.</text>
</comment>
<evidence type="ECO:0000313" key="3">
    <source>
        <dbReference type="EMBL" id="MFB5945724.1"/>
    </source>
</evidence>